<proteinExistence type="predicted"/>
<protein>
    <submittedName>
        <fullName evidence="1">Uncharacterized protein</fullName>
    </submittedName>
</protein>
<dbReference type="RefSeq" id="WP_230036061.1">
    <property type="nucleotide sequence ID" value="NZ_JAJJMM010000001.1"/>
</dbReference>
<reference evidence="1" key="1">
    <citation type="submission" date="2021-11" db="EMBL/GenBank/DDBJ databases">
        <title>Description of novel Flavobacterium species.</title>
        <authorList>
            <person name="Saticioglu I.B."/>
            <person name="Ay H."/>
            <person name="Altun S."/>
            <person name="Duman M."/>
        </authorList>
    </citation>
    <scope>NUCLEOTIDE SEQUENCE</scope>
    <source>
        <strain evidence="1">F-30</strain>
    </source>
</reference>
<dbReference type="Proteomes" id="UP001430679">
    <property type="component" value="Unassembled WGS sequence"/>
</dbReference>
<accession>A0ABS8MDU9</accession>
<gene>
    <name evidence="1" type="ORF">LNP81_11830</name>
</gene>
<evidence type="ECO:0000313" key="1">
    <source>
        <dbReference type="EMBL" id="MCC9063677.1"/>
    </source>
</evidence>
<name>A0ABS8MDU9_9FLAO</name>
<organism evidence="1 2">
    <name type="scientific">Flavobacterium piscisymbiosum</name>
    <dbReference type="NCBI Taxonomy" id="2893753"/>
    <lineage>
        <taxon>Bacteria</taxon>
        <taxon>Pseudomonadati</taxon>
        <taxon>Bacteroidota</taxon>
        <taxon>Flavobacteriia</taxon>
        <taxon>Flavobacteriales</taxon>
        <taxon>Flavobacteriaceae</taxon>
        <taxon>Flavobacterium</taxon>
    </lineage>
</organism>
<sequence>MAIKHSTGRFQVCRNKTGIAKSTEILLTGDKKEIDKFWNELIREKDFTYYMTEEVFYSGTQKDAFGMPIDSTPEFQRL</sequence>
<evidence type="ECO:0000313" key="2">
    <source>
        <dbReference type="Proteomes" id="UP001430679"/>
    </source>
</evidence>
<keyword evidence="2" id="KW-1185">Reference proteome</keyword>
<comment type="caution">
    <text evidence="1">The sequence shown here is derived from an EMBL/GenBank/DDBJ whole genome shotgun (WGS) entry which is preliminary data.</text>
</comment>
<dbReference type="EMBL" id="JAJJMM010000001">
    <property type="protein sequence ID" value="MCC9063677.1"/>
    <property type="molecule type" value="Genomic_DNA"/>
</dbReference>